<keyword evidence="3" id="KW-0540">Nuclease</keyword>
<reference evidence="3 5" key="1">
    <citation type="submission" date="2023-07" db="EMBL/GenBank/DDBJ databases">
        <title>Unpublished Manusciprt.</title>
        <authorList>
            <person name="Aydin F."/>
            <person name="Tarhane S."/>
            <person name="Saticioglu I.B."/>
            <person name="Karakaya E."/>
            <person name="Abay S."/>
            <person name="Guran O."/>
            <person name="Bozkurt E."/>
            <person name="Uzum N."/>
            <person name="Olgun K."/>
            <person name="Jablonski D."/>
        </authorList>
    </citation>
    <scope>NUCLEOTIDE SEQUENCE</scope>
    <source>
        <strain evidence="5">faydin-H75</strain>
        <strain evidence="3">Faydin-H76</strain>
    </source>
</reference>
<comment type="caution">
    <text evidence="3">The sequence shown here is derived from an EMBL/GenBank/DDBJ whole genome shotgun (WGS) entry which is preliminary data.</text>
</comment>
<dbReference type="GO" id="GO:0009307">
    <property type="term" value="P:DNA restriction-modification system"/>
    <property type="evidence" value="ECO:0007669"/>
    <property type="project" value="InterPro"/>
</dbReference>
<dbReference type="Proteomes" id="UP001240777">
    <property type="component" value="Unassembled WGS sequence"/>
</dbReference>
<dbReference type="EMBL" id="JAUYZK010000003">
    <property type="protein sequence ID" value="MDP2538709.1"/>
    <property type="molecule type" value="Genomic_DNA"/>
</dbReference>
<keyword evidence="5" id="KW-1185">Reference proteome</keyword>
<evidence type="ECO:0000313" key="4">
    <source>
        <dbReference type="Proteomes" id="UP001177258"/>
    </source>
</evidence>
<keyword evidence="3" id="KW-0378">Hydrolase</keyword>
<evidence type="ECO:0000259" key="1">
    <source>
        <dbReference type="Pfam" id="PF09254"/>
    </source>
</evidence>
<dbReference type="AlphaFoldDB" id="A0AA90PSM2"/>
<protein>
    <submittedName>
        <fullName evidence="3">Restriction endonuclease FokI C-terminal domain-containing protein</fullName>
    </submittedName>
</protein>
<proteinExistence type="predicted"/>
<sequence>MKKTIDYVIDNTKNLDQNLIEKIVEQSFSGQKYCKEFEDSVFDLYNKVIGFEGIKLGGVGNTEPDSLFWYRASNDDDSYGLIVDAKAYSKGFRINTNSSRQMNDYIYKFVNKLQDEYKINRSHYHWVSSKYIGNGDIEDFAENVKNMYFFESRGSIVSISNALLIADRIQTHRDFKKLESLMAIQREILQKDIEMLF</sequence>
<evidence type="ECO:0000313" key="5">
    <source>
        <dbReference type="Proteomes" id="UP001240777"/>
    </source>
</evidence>
<dbReference type="InterPro" id="IPR015334">
    <property type="entry name" value="FokI_cleavage_dom"/>
</dbReference>
<reference evidence="2 4" key="3">
    <citation type="journal article" date="2024" name="Syst. Appl. Microbiol.">
        <title>Helicobacter cappadocius sp. nov., from lizards: The first psychrotrophic Helicobacter species.</title>
        <authorList>
            <person name="Aydin F."/>
            <person name="Tarhane S."/>
            <person name="Karakaya E."/>
            <person name="Abay S."/>
            <person name="Kayman T."/>
            <person name="Guran O."/>
            <person name="Bozkurt E."/>
            <person name="Uzum N."/>
            <person name="Avci A."/>
            <person name="Olgun K."/>
            <person name="Jablonski D."/>
            <person name="Guran C."/>
            <person name="Burcin Saticioglu I."/>
        </authorList>
    </citation>
    <scope>NUCLEOTIDE SEQUENCE [LARGE SCALE GENOMIC DNA]</scope>
    <source>
        <strain evidence="2">Faydin-H75</strain>
        <strain evidence="4">faydin-H76</strain>
    </source>
</reference>
<dbReference type="InterPro" id="IPR011335">
    <property type="entry name" value="Restrct_endonuc-II-like"/>
</dbReference>
<dbReference type="Gene3D" id="3.40.91.30">
    <property type="match status" value="1"/>
</dbReference>
<dbReference type="EMBL" id="JAUPEV010000005">
    <property type="protein sequence ID" value="MDO7253165.1"/>
    <property type="molecule type" value="Genomic_DNA"/>
</dbReference>
<dbReference type="SUPFAM" id="SSF52980">
    <property type="entry name" value="Restriction endonuclease-like"/>
    <property type="match status" value="1"/>
</dbReference>
<dbReference type="Proteomes" id="UP001177258">
    <property type="component" value="Unassembled WGS sequence"/>
</dbReference>
<feature type="domain" description="FokI cleavage" evidence="1">
    <location>
        <begin position="13"/>
        <end position="125"/>
    </location>
</feature>
<dbReference type="Pfam" id="PF09254">
    <property type="entry name" value="FokI_cleav_dom"/>
    <property type="match status" value="1"/>
</dbReference>
<name>A0AA90PSM2_9HELI</name>
<gene>
    <name evidence="2" type="ORF">Q5I04_04480</name>
    <name evidence="3" type="ORF">Q5I06_02785</name>
</gene>
<evidence type="ECO:0000313" key="3">
    <source>
        <dbReference type="EMBL" id="MDP2538709.1"/>
    </source>
</evidence>
<dbReference type="GO" id="GO:0009036">
    <property type="term" value="F:type II site-specific deoxyribonuclease activity"/>
    <property type="evidence" value="ECO:0007669"/>
    <property type="project" value="InterPro"/>
</dbReference>
<evidence type="ECO:0000313" key="2">
    <source>
        <dbReference type="EMBL" id="MDO7253165.1"/>
    </source>
</evidence>
<accession>A0AA90PSM2</accession>
<reference evidence="2" key="2">
    <citation type="submission" date="2023-07" db="EMBL/GenBank/DDBJ databases">
        <authorList>
            <person name="Aydin F."/>
            <person name="Tarhane S."/>
            <person name="Saticioglu I.B."/>
            <person name="Karakaya E."/>
            <person name="Abay S."/>
            <person name="Guran O."/>
            <person name="Bozkurt E."/>
            <person name="Uzum N."/>
            <person name="Olgun K."/>
            <person name="Jablonski D."/>
        </authorList>
    </citation>
    <scope>NUCLEOTIDE SEQUENCE</scope>
    <source>
        <strain evidence="2">Faydin-H75</strain>
    </source>
</reference>
<keyword evidence="3" id="KW-0255">Endonuclease</keyword>
<organism evidence="3 4">
    <name type="scientific">Helicobacter cappadocius</name>
    <dbReference type="NCBI Taxonomy" id="3063998"/>
    <lineage>
        <taxon>Bacteria</taxon>
        <taxon>Pseudomonadati</taxon>
        <taxon>Campylobacterota</taxon>
        <taxon>Epsilonproteobacteria</taxon>
        <taxon>Campylobacterales</taxon>
        <taxon>Helicobacteraceae</taxon>
        <taxon>Helicobacter</taxon>
    </lineage>
</organism>